<dbReference type="CDD" id="cd11339">
    <property type="entry name" value="AmyAc_bac_CMD_like_2"/>
    <property type="match status" value="1"/>
</dbReference>
<keyword evidence="3" id="KW-0326">Glycosidase</keyword>
<dbReference type="SMART" id="SM00642">
    <property type="entry name" value="Aamy"/>
    <property type="match status" value="1"/>
</dbReference>
<organism evidence="3 4">
    <name type="scientific">Actinomadura namibiensis</name>
    <dbReference type="NCBI Taxonomy" id="182080"/>
    <lineage>
        <taxon>Bacteria</taxon>
        <taxon>Bacillati</taxon>
        <taxon>Actinomycetota</taxon>
        <taxon>Actinomycetes</taxon>
        <taxon>Streptosporangiales</taxon>
        <taxon>Thermomonosporaceae</taxon>
        <taxon>Actinomadura</taxon>
    </lineage>
</organism>
<evidence type="ECO:0000313" key="3">
    <source>
        <dbReference type="EMBL" id="MBA8956042.1"/>
    </source>
</evidence>
<dbReference type="GO" id="GO:0016798">
    <property type="term" value="F:hydrolase activity, acting on glycosyl bonds"/>
    <property type="evidence" value="ECO:0007669"/>
    <property type="project" value="UniProtKB-KW"/>
</dbReference>
<dbReference type="InterPro" id="IPR013780">
    <property type="entry name" value="Glyco_hydro_b"/>
</dbReference>
<keyword evidence="3" id="KW-0378">Hydrolase</keyword>
<name>A0A7W3LXG7_ACTNM</name>
<feature type="chain" id="PRO_5031113269" evidence="1">
    <location>
        <begin position="29"/>
        <end position="706"/>
    </location>
</feature>
<dbReference type="InterPro" id="IPR006047">
    <property type="entry name" value="GH13_cat_dom"/>
</dbReference>
<dbReference type="PANTHER" id="PTHR10357">
    <property type="entry name" value="ALPHA-AMYLASE FAMILY MEMBER"/>
    <property type="match status" value="1"/>
</dbReference>
<evidence type="ECO:0000313" key="4">
    <source>
        <dbReference type="Proteomes" id="UP000572680"/>
    </source>
</evidence>
<feature type="domain" description="Glycosyl hydrolase family 13 catalytic" evidence="2">
    <location>
        <begin position="61"/>
        <end position="516"/>
    </location>
</feature>
<reference evidence="3 4" key="1">
    <citation type="submission" date="2020-08" db="EMBL/GenBank/DDBJ databases">
        <title>Genomic Encyclopedia of Type Strains, Phase IV (KMG-IV): sequencing the most valuable type-strain genomes for metagenomic binning, comparative biology and taxonomic classification.</title>
        <authorList>
            <person name="Goeker M."/>
        </authorList>
    </citation>
    <scope>NUCLEOTIDE SEQUENCE [LARGE SCALE GENOMIC DNA]</scope>
    <source>
        <strain evidence="3 4">DSM 44197</strain>
    </source>
</reference>
<dbReference type="GO" id="GO:0005975">
    <property type="term" value="P:carbohydrate metabolic process"/>
    <property type="evidence" value="ECO:0007669"/>
    <property type="project" value="InterPro"/>
</dbReference>
<protein>
    <submittedName>
        <fullName evidence="3">Glycosidase</fullName>
    </submittedName>
</protein>
<dbReference type="Gene3D" id="2.60.40.1180">
    <property type="entry name" value="Golgi alpha-mannosidase II"/>
    <property type="match status" value="1"/>
</dbReference>
<keyword evidence="4" id="KW-1185">Reference proteome</keyword>
<dbReference type="AlphaFoldDB" id="A0A7W3LXG7"/>
<feature type="signal peptide" evidence="1">
    <location>
        <begin position="1"/>
        <end position="28"/>
    </location>
</feature>
<dbReference type="SUPFAM" id="SSF51445">
    <property type="entry name" value="(Trans)glycosidases"/>
    <property type="match status" value="1"/>
</dbReference>
<comment type="caution">
    <text evidence="3">The sequence shown here is derived from an EMBL/GenBank/DDBJ whole genome shotgun (WGS) entry which is preliminary data.</text>
</comment>
<dbReference type="PANTHER" id="PTHR10357:SF209">
    <property type="entry name" value="PERIPLASMIC ALPHA-AMYLASE"/>
    <property type="match status" value="1"/>
</dbReference>
<accession>A0A7W3LXG7</accession>
<dbReference type="EMBL" id="JACJIA010000014">
    <property type="protein sequence ID" value="MBA8956042.1"/>
    <property type="molecule type" value="Genomic_DNA"/>
</dbReference>
<evidence type="ECO:0000256" key="1">
    <source>
        <dbReference type="SAM" id="SignalP"/>
    </source>
</evidence>
<sequence>MARKAAGAALAAAAITLPLLSPAPPVAAAGRAAPGHVVQPDDRALARTAVRPGLSRERFYFLMTDRFANGDRRNDRGGLSGDRLATGYDPTDTGFYQGGDLAGLIRRLDYVKGLGTTAVWLTPTFQNRPVQGSPPHVSAGYHGYWITDFTRIDPHLGTNAQMKQLVKEAHKRGMKVFFDIITNHTADGISYAENQYSYRPKSTHPYRDASGRVFDDRAYPRPFPKVNERSFPYTPVRTPGVTKKPAWLNDVTMYHNRGDSTWEGESVEYGDFVGLDDLWTERPEVVKGMIDIYRTWVREAGVDGFRIDTAKHVDMEFWKRFAPEVKGYARRVGTKDFFAFGEVYSEDPAFVSRYSTEGRIDAVLDFPFQSAARRFVSRNGDARALADLFRADDHYTDADSNAYSLPTFLGNHDMGRVGHFLKQDNPGASDAELLRRDLLAHELMYLTRGQPVVYYGDEQGFTGQGGDRAARASMFASRTPQYLSDDLIGTGATHARDNYDTRHPLYRGIRRLAGLTDRHPALRDGAQIERLAQGNVYAVSRVDARDRVEYVVAFNNAAAPRRVKVPTFTPGMRFTRVHPASGSATAGADAGLTVTVPARSAVVWRAASRLPRPADGPAVSLALPASVKGRAEIGATVPGGGFDQVTFAARVGDGPWRVLGTDDARPFRVFHDVGGVPAGTRVTYRAVVRDSASRIAAARGTATVSG</sequence>
<dbReference type="Pfam" id="PF00128">
    <property type="entry name" value="Alpha-amylase"/>
    <property type="match status" value="1"/>
</dbReference>
<keyword evidence="1" id="KW-0732">Signal</keyword>
<dbReference type="InterPro" id="IPR017853">
    <property type="entry name" value="GH"/>
</dbReference>
<gene>
    <name evidence="3" type="ORF">HNR61_007724</name>
</gene>
<dbReference type="Gene3D" id="3.20.20.80">
    <property type="entry name" value="Glycosidases"/>
    <property type="match status" value="1"/>
</dbReference>
<proteinExistence type="predicted"/>
<evidence type="ECO:0000259" key="2">
    <source>
        <dbReference type="SMART" id="SM00642"/>
    </source>
</evidence>
<dbReference type="Proteomes" id="UP000572680">
    <property type="component" value="Unassembled WGS sequence"/>
</dbReference>
<dbReference type="RefSeq" id="WP_182847993.1">
    <property type="nucleotide sequence ID" value="NZ_BAAALP010000007.1"/>
</dbReference>